<evidence type="ECO:0000256" key="3">
    <source>
        <dbReference type="ARBA" id="ARBA00022552"/>
    </source>
</evidence>
<dbReference type="CDD" id="cd18105">
    <property type="entry name" value="SpoU-like_MRM1"/>
    <property type="match status" value="1"/>
</dbReference>
<comment type="subcellular location">
    <subcellularLocation>
        <location evidence="1">Mitochondrion</location>
    </subcellularLocation>
</comment>
<evidence type="ECO:0000256" key="9">
    <source>
        <dbReference type="ARBA" id="ARBA00034881"/>
    </source>
</evidence>
<keyword evidence="7" id="KW-0809">Transit peptide</keyword>
<keyword evidence="4" id="KW-0489">Methyltransferase</keyword>
<comment type="similarity">
    <text evidence="2">Belongs to the class IV-like SAM-binding methyltransferase superfamily. RNA methyltransferase TrmH family.</text>
</comment>
<dbReference type="OrthoDB" id="270651at2759"/>
<dbReference type="Gene3D" id="3.30.1330.30">
    <property type="match status" value="1"/>
</dbReference>
<organism evidence="12 13">
    <name type="scientific">Aulographum hederae CBS 113979</name>
    <dbReference type="NCBI Taxonomy" id="1176131"/>
    <lineage>
        <taxon>Eukaryota</taxon>
        <taxon>Fungi</taxon>
        <taxon>Dikarya</taxon>
        <taxon>Ascomycota</taxon>
        <taxon>Pezizomycotina</taxon>
        <taxon>Dothideomycetes</taxon>
        <taxon>Pleosporomycetidae</taxon>
        <taxon>Aulographales</taxon>
        <taxon>Aulographaceae</taxon>
    </lineage>
</organism>
<dbReference type="Pfam" id="PF08032">
    <property type="entry name" value="SpoU_sub_bind"/>
    <property type="match status" value="1"/>
</dbReference>
<evidence type="ECO:0000256" key="5">
    <source>
        <dbReference type="ARBA" id="ARBA00022679"/>
    </source>
</evidence>
<accession>A0A6G1H998</accession>
<feature type="non-terminal residue" evidence="12">
    <location>
        <position position="1"/>
    </location>
</feature>
<proteinExistence type="inferred from homology"/>
<evidence type="ECO:0000256" key="6">
    <source>
        <dbReference type="ARBA" id="ARBA00022691"/>
    </source>
</evidence>
<keyword evidence="6" id="KW-0949">S-adenosyl-L-methionine</keyword>
<keyword evidence="8" id="KW-0496">Mitochondrion</keyword>
<keyword evidence="13" id="KW-1185">Reference proteome</keyword>
<evidence type="ECO:0000259" key="11">
    <source>
        <dbReference type="SMART" id="SM00967"/>
    </source>
</evidence>
<dbReference type="SUPFAM" id="SSF75217">
    <property type="entry name" value="alpha/beta knot"/>
    <property type="match status" value="1"/>
</dbReference>
<evidence type="ECO:0000256" key="2">
    <source>
        <dbReference type="ARBA" id="ARBA00007228"/>
    </source>
</evidence>
<dbReference type="InterPro" id="IPR047182">
    <property type="entry name" value="MRM1"/>
</dbReference>
<dbReference type="GO" id="GO:0016435">
    <property type="term" value="F:rRNA (guanine) methyltransferase activity"/>
    <property type="evidence" value="ECO:0007669"/>
    <property type="project" value="TreeGrafter"/>
</dbReference>
<evidence type="ECO:0000313" key="12">
    <source>
        <dbReference type="EMBL" id="KAF1989796.1"/>
    </source>
</evidence>
<dbReference type="Proteomes" id="UP000800041">
    <property type="component" value="Unassembled WGS sequence"/>
</dbReference>
<dbReference type="Pfam" id="PF00588">
    <property type="entry name" value="SpoU_methylase"/>
    <property type="match status" value="1"/>
</dbReference>
<dbReference type="InterPro" id="IPR013123">
    <property type="entry name" value="SpoU_subst-bd"/>
</dbReference>
<sequence>ERTASKDADEPENFLRSVKGDRRDYDAESVHVPASVPYTTAASEFLYGKSVTIAALAAKKRKLYNLYLHPRAEKLPGGERDTVETVVEHARAANVKVTRVDDSWLRIMDTMSGKRPHNGCILEASPLPVHPVVELSKMSPQTNTISFQLQPQSLEELAVNGTDTSIEYSPTFAALRSQKFPLYRHPFVLLLDDILDPGNLGAIIRSAYFLGIDAVIVCKNTCAPLTSTALKASAGAAEKMSVLMTNTATDFLDKSIVNGWNVFAAVAPSETEENVEPRLTPLQSAPTILMVGGEGQGLRTYLKKRAQYFVGIRGARSVEEIGVDSLNVSVAAAVLAAEFMRPPTQSDSDAEVVDAGKKFNKSKPAVEVAETSGGFDVTLSPA</sequence>
<dbReference type="InterPro" id="IPR047261">
    <property type="entry name" value="MRM1_MeTrfase_dom"/>
</dbReference>
<dbReference type="InterPro" id="IPR029064">
    <property type="entry name" value="Ribosomal_eL30-like_sf"/>
</dbReference>
<gene>
    <name evidence="12" type="ORF">K402DRAFT_326005</name>
</gene>
<feature type="region of interest" description="Disordered" evidence="10">
    <location>
        <begin position="1"/>
        <end position="20"/>
    </location>
</feature>
<evidence type="ECO:0000256" key="1">
    <source>
        <dbReference type="ARBA" id="ARBA00004173"/>
    </source>
</evidence>
<reference evidence="12" key="1">
    <citation type="journal article" date="2020" name="Stud. Mycol.">
        <title>101 Dothideomycetes genomes: a test case for predicting lifestyles and emergence of pathogens.</title>
        <authorList>
            <person name="Haridas S."/>
            <person name="Albert R."/>
            <person name="Binder M."/>
            <person name="Bloem J."/>
            <person name="Labutti K."/>
            <person name="Salamov A."/>
            <person name="Andreopoulos B."/>
            <person name="Baker S."/>
            <person name="Barry K."/>
            <person name="Bills G."/>
            <person name="Bluhm B."/>
            <person name="Cannon C."/>
            <person name="Castanera R."/>
            <person name="Culley D."/>
            <person name="Daum C."/>
            <person name="Ezra D."/>
            <person name="Gonzalez J."/>
            <person name="Henrissat B."/>
            <person name="Kuo A."/>
            <person name="Liang C."/>
            <person name="Lipzen A."/>
            <person name="Lutzoni F."/>
            <person name="Magnuson J."/>
            <person name="Mondo S."/>
            <person name="Nolan M."/>
            <person name="Ohm R."/>
            <person name="Pangilinan J."/>
            <person name="Park H.-J."/>
            <person name="Ramirez L."/>
            <person name="Alfaro M."/>
            <person name="Sun H."/>
            <person name="Tritt A."/>
            <person name="Yoshinaga Y."/>
            <person name="Zwiers L.-H."/>
            <person name="Turgeon B."/>
            <person name="Goodwin S."/>
            <person name="Spatafora J."/>
            <person name="Crous P."/>
            <person name="Grigoriev I."/>
        </authorList>
    </citation>
    <scope>NUCLEOTIDE SEQUENCE</scope>
    <source>
        <strain evidence="12">CBS 113979</strain>
    </source>
</reference>
<evidence type="ECO:0000256" key="4">
    <source>
        <dbReference type="ARBA" id="ARBA00022603"/>
    </source>
</evidence>
<dbReference type="GO" id="GO:0003723">
    <property type="term" value="F:RNA binding"/>
    <property type="evidence" value="ECO:0007669"/>
    <property type="project" value="InterPro"/>
</dbReference>
<dbReference type="InterPro" id="IPR029028">
    <property type="entry name" value="Alpha/beta_knot_MTases"/>
</dbReference>
<dbReference type="InterPro" id="IPR029026">
    <property type="entry name" value="tRNA_m1G_MTases_N"/>
</dbReference>
<name>A0A6G1H998_9PEZI</name>
<evidence type="ECO:0000256" key="8">
    <source>
        <dbReference type="ARBA" id="ARBA00023128"/>
    </source>
</evidence>
<dbReference type="SMART" id="SM00967">
    <property type="entry name" value="SpoU_sub_bind"/>
    <property type="match status" value="1"/>
</dbReference>
<dbReference type="SUPFAM" id="SSF55315">
    <property type="entry name" value="L30e-like"/>
    <property type="match status" value="1"/>
</dbReference>
<evidence type="ECO:0000256" key="10">
    <source>
        <dbReference type="SAM" id="MobiDB-lite"/>
    </source>
</evidence>
<dbReference type="EMBL" id="ML977144">
    <property type="protein sequence ID" value="KAF1989796.1"/>
    <property type="molecule type" value="Genomic_DNA"/>
</dbReference>
<evidence type="ECO:0000313" key="13">
    <source>
        <dbReference type="Proteomes" id="UP000800041"/>
    </source>
</evidence>
<keyword evidence="3" id="KW-0698">rRNA processing</keyword>
<protein>
    <recommendedName>
        <fullName evidence="9">rRNA methyltransferase 1, mitochondrial</fullName>
    </recommendedName>
</protein>
<dbReference type="AlphaFoldDB" id="A0A6G1H998"/>
<keyword evidence="5" id="KW-0808">Transferase</keyword>
<dbReference type="PANTHER" id="PTHR46103">
    <property type="entry name" value="RRNA METHYLTRANSFERASE 1, MITOCHONDRIAL"/>
    <property type="match status" value="1"/>
</dbReference>
<feature type="domain" description="RNA 2-O ribose methyltransferase substrate binding" evidence="11">
    <location>
        <begin position="45"/>
        <end position="130"/>
    </location>
</feature>
<evidence type="ECO:0000256" key="7">
    <source>
        <dbReference type="ARBA" id="ARBA00022946"/>
    </source>
</evidence>
<dbReference type="InterPro" id="IPR001537">
    <property type="entry name" value="SpoU_MeTrfase"/>
</dbReference>
<dbReference type="GO" id="GO:0005739">
    <property type="term" value="C:mitochondrion"/>
    <property type="evidence" value="ECO:0007669"/>
    <property type="project" value="UniProtKB-SubCell"/>
</dbReference>
<dbReference type="Gene3D" id="3.40.1280.10">
    <property type="match status" value="1"/>
</dbReference>
<dbReference type="PANTHER" id="PTHR46103:SF1">
    <property type="entry name" value="RRNA METHYLTRANSFERASE 1, MITOCHONDRIAL"/>
    <property type="match status" value="1"/>
</dbReference>